<gene>
    <name evidence="7" type="ORF">POTOM_016936</name>
</gene>
<name>A0A8X7ZU46_POPTO</name>
<evidence type="ECO:0000256" key="5">
    <source>
        <dbReference type="RuleBase" id="RU367093"/>
    </source>
</evidence>
<accession>A0A8X7ZU46</accession>
<evidence type="ECO:0000313" key="8">
    <source>
        <dbReference type="Proteomes" id="UP000886885"/>
    </source>
</evidence>
<dbReference type="OrthoDB" id="438440at2759"/>
<dbReference type="AlphaFoldDB" id="A0A8X7ZU46"/>
<comment type="similarity">
    <text evidence="1 5">Belongs to the AB hydrolase superfamily. Lipase family.</text>
</comment>
<dbReference type="Proteomes" id="UP000886885">
    <property type="component" value="Chromosome 4D"/>
</dbReference>
<keyword evidence="8" id="KW-1185">Reference proteome</keyword>
<dbReference type="PANTHER" id="PTHR31828">
    <property type="entry name" value="PHOSPHOLIPASE A1-IIGAMMA"/>
    <property type="match status" value="1"/>
</dbReference>
<reference evidence="7" key="1">
    <citation type="journal article" date="2020" name="bioRxiv">
        <title>Hybrid origin of Populus tomentosa Carr. identified through genome sequencing and phylogenomic analysis.</title>
        <authorList>
            <person name="An X."/>
            <person name="Gao K."/>
            <person name="Chen Z."/>
            <person name="Li J."/>
            <person name="Yang X."/>
            <person name="Yang X."/>
            <person name="Zhou J."/>
            <person name="Guo T."/>
            <person name="Zhao T."/>
            <person name="Huang S."/>
            <person name="Miao D."/>
            <person name="Khan W.U."/>
            <person name="Rao P."/>
            <person name="Ye M."/>
            <person name="Lei B."/>
            <person name="Liao W."/>
            <person name="Wang J."/>
            <person name="Ji L."/>
            <person name="Li Y."/>
            <person name="Guo B."/>
            <person name="Mustafa N.S."/>
            <person name="Li S."/>
            <person name="Yun Q."/>
            <person name="Keller S.R."/>
            <person name="Mao J."/>
            <person name="Zhang R."/>
            <person name="Strauss S.H."/>
        </authorList>
    </citation>
    <scope>NUCLEOTIDE SEQUENCE</scope>
    <source>
        <strain evidence="7">GM15</strain>
        <tissue evidence="7">Leaf</tissue>
    </source>
</reference>
<evidence type="ECO:0000256" key="3">
    <source>
        <dbReference type="ARBA" id="ARBA00022963"/>
    </source>
</evidence>
<evidence type="ECO:0000256" key="4">
    <source>
        <dbReference type="ARBA" id="ARBA00023098"/>
    </source>
</evidence>
<dbReference type="InterPro" id="IPR033556">
    <property type="entry name" value="PLA"/>
</dbReference>
<keyword evidence="4 5" id="KW-0443">Lipid metabolism</keyword>
<comment type="caution">
    <text evidence="7">The sequence shown here is derived from an EMBL/GenBank/DDBJ whole genome shotgun (WGS) entry which is preliminary data.</text>
</comment>
<protein>
    <recommendedName>
        <fullName evidence="5">Phospholipase A1</fullName>
        <ecNumber evidence="5">3.1.1.-</ecNumber>
    </recommendedName>
</protein>
<evidence type="ECO:0000313" key="7">
    <source>
        <dbReference type="EMBL" id="KAG6777133.1"/>
    </source>
</evidence>
<evidence type="ECO:0000256" key="2">
    <source>
        <dbReference type="ARBA" id="ARBA00022801"/>
    </source>
</evidence>
<dbReference type="InterPro" id="IPR002921">
    <property type="entry name" value="Fungal_lipase-type"/>
</dbReference>
<dbReference type="EC" id="3.1.1.-" evidence="5"/>
<dbReference type="GO" id="GO:0008970">
    <property type="term" value="F:phospholipase A1 activity"/>
    <property type="evidence" value="ECO:0007669"/>
    <property type="project" value="UniProtKB-UniRule"/>
</dbReference>
<dbReference type="FunFam" id="3.40.50.1820:FF:000065">
    <property type="entry name" value="Phospholipase A1-II 3"/>
    <property type="match status" value="1"/>
</dbReference>
<dbReference type="CDD" id="cd00519">
    <property type="entry name" value="Lipase_3"/>
    <property type="match status" value="1"/>
</dbReference>
<dbReference type="EMBL" id="JAAWWB010000008">
    <property type="protein sequence ID" value="KAG6777133.1"/>
    <property type="molecule type" value="Genomic_DNA"/>
</dbReference>
<sequence>MSSIGLQVTASIADRWRELSGEKSWNGLLNPLDIDLRRSIINYGDRATAIGNAFNNTSLRSTNCCGFSRYAPRDFFSKTGIQTTNPYKYQVTDFIYGEVEAKILALDDSESTWSAYVAVATNEGKALLGRRDIVVSWRGTLLSVEWLKDFEPELISAPEIFGNDVAKMHMGFHSLYTAKDDKSTYSKTSARDQALAAVSKLVDQYKDEEISITVTGHSLGAAIATVNALDIVVNGYNKTTGEQNKAFPVTAIVFASPRVGDTNFKTLCEGLEDLHVLRVTNEKDIVPHLPLYIPPCFGFKHVGEELRIDTRKSPYVKTMKDLCSFCPTPARLWRVNNLGALGDFHNLELYIHGVAGTQGSEGGFNLEVDRDIALVNKDLDGLKDEYNIPAGWWGIEDNKGMVLGDDGRWRLLSSA</sequence>
<dbReference type="Pfam" id="PF01764">
    <property type="entry name" value="Lipase_3"/>
    <property type="match status" value="1"/>
</dbReference>
<organism evidence="7 8">
    <name type="scientific">Populus tomentosa</name>
    <name type="common">Chinese white poplar</name>
    <dbReference type="NCBI Taxonomy" id="118781"/>
    <lineage>
        <taxon>Eukaryota</taxon>
        <taxon>Viridiplantae</taxon>
        <taxon>Streptophyta</taxon>
        <taxon>Embryophyta</taxon>
        <taxon>Tracheophyta</taxon>
        <taxon>Spermatophyta</taxon>
        <taxon>Magnoliopsida</taxon>
        <taxon>eudicotyledons</taxon>
        <taxon>Gunneridae</taxon>
        <taxon>Pentapetalae</taxon>
        <taxon>rosids</taxon>
        <taxon>fabids</taxon>
        <taxon>Malpighiales</taxon>
        <taxon>Salicaceae</taxon>
        <taxon>Saliceae</taxon>
        <taxon>Populus</taxon>
    </lineage>
</organism>
<keyword evidence="3 5" id="KW-0442">Lipid degradation</keyword>
<feature type="domain" description="Fungal lipase-type" evidence="6">
    <location>
        <begin position="134"/>
        <end position="291"/>
    </location>
</feature>
<keyword evidence="2 5" id="KW-0378">Hydrolase</keyword>
<dbReference type="GO" id="GO:0016042">
    <property type="term" value="P:lipid catabolic process"/>
    <property type="evidence" value="ECO:0007669"/>
    <property type="project" value="UniProtKB-UniRule"/>
</dbReference>
<evidence type="ECO:0000259" key="6">
    <source>
        <dbReference type="Pfam" id="PF01764"/>
    </source>
</evidence>
<dbReference type="PANTHER" id="PTHR31828:SF44">
    <property type="entry name" value="PHOSPHOLIPASE A1"/>
    <property type="match status" value="1"/>
</dbReference>
<evidence type="ECO:0000256" key="1">
    <source>
        <dbReference type="ARBA" id="ARBA00010701"/>
    </source>
</evidence>
<comment type="function">
    <text evidence="5">Acylhydrolase that catalyzes the hydrolysis of phospholipids at the sn-1 position.</text>
</comment>
<proteinExistence type="inferred from homology"/>
<dbReference type="GO" id="GO:0005737">
    <property type="term" value="C:cytoplasm"/>
    <property type="evidence" value="ECO:0007669"/>
    <property type="project" value="UniProtKB-ARBA"/>
</dbReference>